<evidence type="ECO:0000256" key="1">
    <source>
        <dbReference type="ARBA" id="ARBA00000012"/>
    </source>
</evidence>
<evidence type="ECO:0000256" key="10">
    <source>
        <dbReference type="ARBA" id="ARBA00022909"/>
    </source>
</evidence>
<evidence type="ECO:0000313" key="16">
    <source>
        <dbReference type="Proteomes" id="UP000182584"/>
    </source>
</evidence>
<dbReference type="GO" id="GO:0004156">
    <property type="term" value="F:dihydropteroate synthase activity"/>
    <property type="evidence" value="ECO:0007669"/>
    <property type="project" value="UniProtKB-EC"/>
</dbReference>
<evidence type="ECO:0000256" key="3">
    <source>
        <dbReference type="ARBA" id="ARBA00004763"/>
    </source>
</evidence>
<dbReference type="GO" id="GO:0005829">
    <property type="term" value="C:cytosol"/>
    <property type="evidence" value="ECO:0007669"/>
    <property type="project" value="TreeGrafter"/>
</dbReference>
<evidence type="ECO:0000256" key="9">
    <source>
        <dbReference type="ARBA" id="ARBA00022842"/>
    </source>
</evidence>
<evidence type="ECO:0000256" key="6">
    <source>
        <dbReference type="ARBA" id="ARBA00016919"/>
    </source>
</evidence>
<evidence type="ECO:0000256" key="8">
    <source>
        <dbReference type="ARBA" id="ARBA00022723"/>
    </source>
</evidence>
<dbReference type="eggNOG" id="COG0294">
    <property type="taxonomic scope" value="Bacteria"/>
</dbReference>
<evidence type="ECO:0000256" key="13">
    <source>
        <dbReference type="RuleBase" id="RU361205"/>
    </source>
</evidence>
<comment type="function">
    <text evidence="12 13">Catalyzes the condensation of para-aminobenzoate (pABA) with 6-hydroxymethyl-7,8-dihydropterin diphosphate (DHPt-PP) to form 7,8-dihydropteroate (H2Pte), the immediate precursor of folate derivatives.</text>
</comment>
<dbReference type="InterPro" id="IPR011005">
    <property type="entry name" value="Dihydropteroate_synth-like_sf"/>
</dbReference>
<dbReference type="GO" id="GO:0046872">
    <property type="term" value="F:metal ion binding"/>
    <property type="evidence" value="ECO:0007669"/>
    <property type="project" value="UniProtKB-KW"/>
</dbReference>
<keyword evidence="7 13" id="KW-0808">Transferase</keyword>
<dbReference type="AlphaFoldDB" id="A0A1H9TMA1"/>
<organism evidence="15 16">
    <name type="scientific">Butyrivibrio fibrisolvens</name>
    <dbReference type="NCBI Taxonomy" id="831"/>
    <lineage>
        <taxon>Bacteria</taxon>
        <taxon>Bacillati</taxon>
        <taxon>Bacillota</taxon>
        <taxon>Clostridia</taxon>
        <taxon>Lachnospirales</taxon>
        <taxon>Lachnospiraceae</taxon>
        <taxon>Butyrivibrio</taxon>
    </lineage>
</organism>
<dbReference type="PANTHER" id="PTHR20941">
    <property type="entry name" value="FOLATE SYNTHESIS PROTEINS"/>
    <property type="match status" value="1"/>
</dbReference>
<dbReference type="EMBL" id="FOGJ01000015">
    <property type="protein sequence ID" value="SER98440.1"/>
    <property type="molecule type" value="Genomic_DNA"/>
</dbReference>
<dbReference type="RefSeq" id="WP_074756658.1">
    <property type="nucleotide sequence ID" value="NZ_FOGJ01000015.1"/>
</dbReference>
<dbReference type="InterPro" id="IPR045031">
    <property type="entry name" value="DHP_synth-like"/>
</dbReference>
<comment type="pathway">
    <text evidence="3 13">Cofactor biosynthesis; tetrahydrofolate biosynthesis; 7,8-dihydrofolate from 2-amino-4-hydroxy-6-hydroxymethyl-7,8-dihydropteridine diphosphate and 4-aminobenzoate: step 1/2.</text>
</comment>
<dbReference type="UniPathway" id="UPA00077">
    <property type="reaction ID" value="UER00156"/>
</dbReference>
<comment type="cofactor">
    <cofactor evidence="2 13">
        <name>Mg(2+)</name>
        <dbReference type="ChEBI" id="CHEBI:18420"/>
    </cofactor>
</comment>
<dbReference type="Proteomes" id="UP000182584">
    <property type="component" value="Unassembled WGS sequence"/>
</dbReference>
<dbReference type="Pfam" id="PF00809">
    <property type="entry name" value="Pterin_bind"/>
    <property type="match status" value="1"/>
</dbReference>
<feature type="domain" description="Pterin-binding" evidence="14">
    <location>
        <begin position="17"/>
        <end position="272"/>
    </location>
</feature>
<proteinExistence type="inferred from homology"/>
<name>A0A1H9TMA1_BUTFI</name>
<dbReference type="EC" id="2.5.1.15" evidence="5 13"/>
<protein>
    <recommendedName>
        <fullName evidence="6 13">Dihydropteroate synthase</fullName>
        <shortName evidence="13">DHPS</shortName>
        <ecNumber evidence="5 13">2.5.1.15</ecNumber>
    </recommendedName>
    <alternativeName>
        <fullName evidence="11 13">Dihydropteroate pyrophosphorylase</fullName>
    </alternativeName>
</protein>
<comment type="catalytic activity">
    <reaction evidence="1">
        <text>(7,8-dihydropterin-6-yl)methyl diphosphate + 4-aminobenzoate = 7,8-dihydropteroate + diphosphate</text>
        <dbReference type="Rhea" id="RHEA:19949"/>
        <dbReference type="ChEBI" id="CHEBI:17836"/>
        <dbReference type="ChEBI" id="CHEBI:17839"/>
        <dbReference type="ChEBI" id="CHEBI:33019"/>
        <dbReference type="ChEBI" id="CHEBI:72950"/>
        <dbReference type="EC" id="2.5.1.15"/>
    </reaction>
</comment>
<keyword evidence="8 13" id="KW-0479">Metal-binding</keyword>
<dbReference type="GO" id="GO:0046654">
    <property type="term" value="P:tetrahydrofolate biosynthetic process"/>
    <property type="evidence" value="ECO:0007669"/>
    <property type="project" value="UniProtKB-UniPathway"/>
</dbReference>
<dbReference type="PROSITE" id="PS00793">
    <property type="entry name" value="DHPS_2"/>
    <property type="match status" value="1"/>
</dbReference>
<evidence type="ECO:0000256" key="5">
    <source>
        <dbReference type="ARBA" id="ARBA00012458"/>
    </source>
</evidence>
<dbReference type="PROSITE" id="PS00792">
    <property type="entry name" value="DHPS_1"/>
    <property type="match status" value="1"/>
</dbReference>
<dbReference type="SUPFAM" id="SSF51717">
    <property type="entry name" value="Dihydropteroate synthetase-like"/>
    <property type="match status" value="1"/>
</dbReference>
<dbReference type="InterPro" id="IPR006390">
    <property type="entry name" value="DHP_synth_dom"/>
</dbReference>
<keyword evidence="10 13" id="KW-0289">Folate biosynthesis</keyword>
<accession>A0A1H9TMA1</accession>
<dbReference type="GO" id="GO:0046656">
    <property type="term" value="P:folic acid biosynthetic process"/>
    <property type="evidence" value="ECO:0007669"/>
    <property type="project" value="UniProtKB-KW"/>
</dbReference>
<keyword evidence="9 13" id="KW-0460">Magnesium</keyword>
<dbReference type="OrthoDB" id="9811744at2"/>
<dbReference type="PROSITE" id="PS50972">
    <property type="entry name" value="PTERIN_BINDING"/>
    <property type="match status" value="1"/>
</dbReference>
<sequence>MKIGNREFDVNSADHKCYIMGILNVTPDSFSDGGKWNTLGKARDHVARMIEEGADIIDVGGESTRPGHEQISIEEEIERVTPYIEMIKKEFDIPVSIDSYKADVIEAALKSGADLVNDVWGFRYEKFYEGCEEIPRIAQITKKYGVPVCLMHNRPDRDYTDYIEDVIADLQDSVDIALRAGIDKDKIIIDPGIGFAKDLEQNLILTNRLQELGRLGYPILLATSRKSMIGLSLDLPSDERVEGTIATSVLGVMKGASFVRVHDVKENKRAIEMTRAIINEQKCL</sequence>
<dbReference type="FunFam" id="3.20.20.20:FF:000006">
    <property type="entry name" value="Dihydropteroate synthase"/>
    <property type="match status" value="1"/>
</dbReference>
<dbReference type="Gene3D" id="3.20.20.20">
    <property type="entry name" value="Dihydropteroate synthase-like"/>
    <property type="match status" value="1"/>
</dbReference>
<evidence type="ECO:0000313" key="15">
    <source>
        <dbReference type="EMBL" id="SER98440.1"/>
    </source>
</evidence>
<evidence type="ECO:0000259" key="14">
    <source>
        <dbReference type="PROSITE" id="PS50972"/>
    </source>
</evidence>
<reference evidence="15 16" key="1">
    <citation type="submission" date="2016-10" db="EMBL/GenBank/DDBJ databases">
        <authorList>
            <person name="de Groot N.N."/>
        </authorList>
    </citation>
    <scope>NUCLEOTIDE SEQUENCE [LARGE SCALE GENOMIC DNA]</scope>
    <source>
        <strain evidence="15 16">AR40</strain>
    </source>
</reference>
<dbReference type="InterPro" id="IPR000489">
    <property type="entry name" value="Pterin-binding_dom"/>
</dbReference>
<evidence type="ECO:0000256" key="11">
    <source>
        <dbReference type="ARBA" id="ARBA00030193"/>
    </source>
</evidence>
<gene>
    <name evidence="15" type="ORF">SAMN04487884_11569</name>
</gene>
<dbReference type="NCBIfam" id="TIGR01496">
    <property type="entry name" value="DHPS"/>
    <property type="match status" value="1"/>
</dbReference>
<dbReference type="PANTHER" id="PTHR20941:SF1">
    <property type="entry name" value="FOLIC ACID SYNTHESIS PROTEIN FOL1"/>
    <property type="match status" value="1"/>
</dbReference>
<comment type="similarity">
    <text evidence="4 13">Belongs to the DHPS family.</text>
</comment>
<evidence type="ECO:0000256" key="7">
    <source>
        <dbReference type="ARBA" id="ARBA00022679"/>
    </source>
</evidence>
<dbReference type="CDD" id="cd00739">
    <property type="entry name" value="DHPS"/>
    <property type="match status" value="1"/>
</dbReference>
<evidence type="ECO:0000256" key="4">
    <source>
        <dbReference type="ARBA" id="ARBA00009503"/>
    </source>
</evidence>
<evidence type="ECO:0000256" key="2">
    <source>
        <dbReference type="ARBA" id="ARBA00001946"/>
    </source>
</evidence>
<evidence type="ECO:0000256" key="12">
    <source>
        <dbReference type="ARBA" id="ARBA00053449"/>
    </source>
</evidence>